<protein>
    <recommendedName>
        <fullName evidence="2">F-box domain-containing protein</fullName>
    </recommendedName>
</protein>
<dbReference type="AlphaFoldDB" id="A0A5J4NI28"/>
<dbReference type="EMBL" id="QNGE01002771">
    <property type="protein sequence ID" value="KAA3675021.1"/>
    <property type="molecule type" value="Genomic_DNA"/>
</dbReference>
<dbReference type="InterPro" id="IPR036047">
    <property type="entry name" value="F-box-like_dom_sf"/>
</dbReference>
<reference evidence="3 4" key="1">
    <citation type="journal article" date="2019" name="Gigascience">
        <title>Whole-genome sequence of the oriental lung fluke Paragonimus westermani.</title>
        <authorList>
            <person name="Oey H."/>
            <person name="Zakrzewski M."/>
            <person name="Narain K."/>
            <person name="Devi K.R."/>
            <person name="Agatsuma T."/>
            <person name="Nawaratna S."/>
            <person name="Gobert G.N."/>
            <person name="Jones M.K."/>
            <person name="Ragan M.A."/>
            <person name="McManus D.P."/>
            <person name="Krause L."/>
        </authorList>
    </citation>
    <scope>NUCLEOTIDE SEQUENCE [LARGE SCALE GENOMIC DNA]</scope>
    <source>
        <strain evidence="3 4">IND2009</strain>
    </source>
</reference>
<evidence type="ECO:0000313" key="4">
    <source>
        <dbReference type="Proteomes" id="UP000324629"/>
    </source>
</evidence>
<dbReference type="Pfam" id="PF12937">
    <property type="entry name" value="F-box-like"/>
    <property type="match status" value="1"/>
</dbReference>
<name>A0A5J4NI28_9TREM</name>
<evidence type="ECO:0000313" key="3">
    <source>
        <dbReference type="EMBL" id="KAA3675021.1"/>
    </source>
</evidence>
<sequence length="510" mass="58055">MDANLEDEIGRITIESLPSEILLQIFSLLDGHDLLQCREVSAIWRNIASDGFLWQTKLCELFGQRWSVVSCEKKSENAPDLCNLNKVHPYRIYKFLVDYVPQHLRSESDPLVAKVESTRKPNGLVQQIQRSPRPSLSELIAHWWNQMVRRITLSSPRRNSRVTSPQYRFAVFGPGFDQRATSRLFSKLVDTRTKSFEPINMIPGRMGFGAGLTLKLHAQAQLAVFDPSLPLPRSSPSIYPRSLKDHRTREKETTESPYGNQSANGATAVTSTSLEISPPPLRLPASIIPDNSVFRDDLIFDLHYLYSLRGHLSHTFSDQLDRLLRSRLFRHSIGDTSMTDEEVISKLTVTESMRNILRGLNGMIYALDARETVEQSSYLHCELHAVLRGLPETVAKRVPIVFLYIMPKEDIDLTPFAPQVKRRSVNSSNVNAFLNRDSYSGVDYTVSWRGSLLLPISCLRLFELDNPWRLQKCASNDIKAVIQGIMWLRARAPLVPNEQVYHLMRVNSAV</sequence>
<dbReference type="SMART" id="SM00256">
    <property type="entry name" value="FBOX"/>
    <property type="match status" value="1"/>
</dbReference>
<dbReference type="InterPro" id="IPR001810">
    <property type="entry name" value="F-box_dom"/>
</dbReference>
<keyword evidence="4" id="KW-1185">Reference proteome</keyword>
<feature type="region of interest" description="Disordered" evidence="1">
    <location>
        <begin position="235"/>
        <end position="268"/>
    </location>
</feature>
<proteinExistence type="predicted"/>
<dbReference type="Gene3D" id="1.20.1280.50">
    <property type="match status" value="1"/>
</dbReference>
<evidence type="ECO:0000256" key="1">
    <source>
        <dbReference type="SAM" id="MobiDB-lite"/>
    </source>
</evidence>
<dbReference type="Proteomes" id="UP000324629">
    <property type="component" value="Unassembled WGS sequence"/>
</dbReference>
<organism evidence="3 4">
    <name type="scientific">Paragonimus westermani</name>
    <dbReference type="NCBI Taxonomy" id="34504"/>
    <lineage>
        <taxon>Eukaryota</taxon>
        <taxon>Metazoa</taxon>
        <taxon>Spiralia</taxon>
        <taxon>Lophotrochozoa</taxon>
        <taxon>Platyhelminthes</taxon>
        <taxon>Trematoda</taxon>
        <taxon>Digenea</taxon>
        <taxon>Plagiorchiida</taxon>
        <taxon>Troglotremata</taxon>
        <taxon>Troglotrematidae</taxon>
        <taxon>Paragonimus</taxon>
    </lineage>
</organism>
<feature type="domain" description="F-box" evidence="2">
    <location>
        <begin position="11"/>
        <end position="57"/>
    </location>
</feature>
<accession>A0A5J4NI28</accession>
<dbReference type="Gene3D" id="3.40.50.300">
    <property type="entry name" value="P-loop containing nucleotide triphosphate hydrolases"/>
    <property type="match status" value="2"/>
</dbReference>
<dbReference type="InterPro" id="IPR027417">
    <property type="entry name" value="P-loop_NTPase"/>
</dbReference>
<dbReference type="PROSITE" id="PS50181">
    <property type="entry name" value="FBOX"/>
    <property type="match status" value="1"/>
</dbReference>
<dbReference type="SUPFAM" id="SSF81383">
    <property type="entry name" value="F-box domain"/>
    <property type="match status" value="1"/>
</dbReference>
<evidence type="ECO:0000259" key="2">
    <source>
        <dbReference type="PROSITE" id="PS50181"/>
    </source>
</evidence>
<feature type="compositionally biased region" description="Basic and acidic residues" evidence="1">
    <location>
        <begin position="242"/>
        <end position="254"/>
    </location>
</feature>
<comment type="caution">
    <text evidence="3">The sequence shown here is derived from an EMBL/GenBank/DDBJ whole genome shotgun (WGS) entry which is preliminary data.</text>
</comment>
<feature type="compositionally biased region" description="Polar residues" evidence="1">
    <location>
        <begin position="255"/>
        <end position="268"/>
    </location>
</feature>
<gene>
    <name evidence="3" type="ORF">DEA37_0004749</name>
</gene>